<dbReference type="Pfam" id="PF08742">
    <property type="entry name" value="C8"/>
    <property type="match status" value="2"/>
</dbReference>
<dbReference type="InterPro" id="IPR002919">
    <property type="entry name" value="TIL_dom"/>
</dbReference>
<dbReference type="Pfam" id="PF12714">
    <property type="entry name" value="TILa"/>
    <property type="match status" value="2"/>
</dbReference>
<dbReference type="InterPro" id="IPR014853">
    <property type="entry name" value="VWF/SSPO/ZAN-like_Cys-rich_dom"/>
</dbReference>
<dbReference type="AlphaFoldDB" id="A0A099Z7S2"/>
<dbReference type="Pfam" id="PF00094">
    <property type="entry name" value="VWD"/>
    <property type="match status" value="2"/>
</dbReference>
<dbReference type="GO" id="GO:0031012">
    <property type="term" value="C:extracellular matrix"/>
    <property type="evidence" value="ECO:0007669"/>
    <property type="project" value="TreeGrafter"/>
</dbReference>
<protein>
    <recommendedName>
        <fullName evidence="3">VWFD domain-containing protein</fullName>
    </recommendedName>
</protein>
<evidence type="ECO:0000256" key="1">
    <source>
        <dbReference type="ARBA" id="ARBA00023157"/>
    </source>
</evidence>
<dbReference type="Pfam" id="PF01826">
    <property type="entry name" value="TIL"/>
    <property type="match status" value="2"/>
</dbReference>
<dbReference type="PROSITE" id="PS51233">
    <property type="entry name" value="VWFD"/>
    <property type="match status" value="2"/>
</dbReference>
<dbReference type="InterPro" id="IPR025615">
    <property type="entry name" value="TILa_dom"/>
</dbReference>
<name>A0A099Z7S2_TINGU</name>
<dbReference type="InterPro" id="IPR001846">
    <property type="entry name" value="VWF_type-D"/>
</dbReference>
<feature type="non-terminal residue" evidence="4">
    <location>
        <position position="765"/>
    </location>
</feature>
<evidence type="ECO:0000313" key="4">
    <source>
        <dbReference type="EMBL" id="KGL77782.1"/>
    </source>
</evidence>
<organism evidence="4 5">
    <name type="scientific">Tinamus guttatus</name>
    <name type="common">White-throated tinamou</name>
    <dbReference type="NCBI Taxonomy" id="94827"/>
    <lineage>
        <taxon>Eukaryota</taxon>
        <taxon>Metazoa</taxon>
        <taxon>Chordata</taxon>
        <taxon>Craniata</taxon>
        <taxon>Vertebrata</taxon>
        <taxon>Euteleostomi</taxon>
        <taxon>Archelosauria</taxon>
        <taxon>Archosauria</taxon>
        <taxon>Dinosauria</taxon>
        <taxon>Saurischia</taxon>
        <taxon>Theropoda</taxon>
        <taxon>Coelurosauria</taxon>
        <taxon>Aves</taxon>
        <taxon>Palaeognathae</taxon>
        <taxon>Tinamiformes</taxon>
        <taxon>Tinamidae</taxon>
        <taxon>Tinamus</taxon>
    </lineage>
</organism>
<dbReference type="GO" id="GO:0005615">
    <property type="term" value="C:extracellular space"/>
    <property type="evidence" value="ECO:0007669"/>
    <property type="project" value="TreeGrafter"/>
</dbReference>
<dbReference type="Gene3D" id="2.10.25.10">
    <property type="entry name" value="Laminin"/>
    <property type="match status" value="2"/>
</dbReference>
<dbReference type="PANTHER" id="PTHR11339">
    <property type="entry name" value="EXTRACELLULAR MATRIX GLYCOPROTEIN RELATED"/>
    <property type="match status" value="1"/>
</dbReference>
<keyword evidence="2" id="KW-0325">Glycoprotein</keyword>
<evidence type="ECO:0000259" key="3">
    <source>
        <dbReference type="PROSITE" id="PS51233"/>
    </source>
</evidence>
<dbReference type="PANTHER" id="PTHR11339:SF374">
    <property type="entry name" value="ZONADHESIN"/>
    <property type="match status" value="1"/>
</dbReference>
<accession>A0A099Z7S2</accession>
<dbReference type="EMBL" id="KL890388">
    <property type="protein sequence ID" value="KGL77782.1"/>
    <property type="molecule type" value="Genomic_DNA"/>
</dbReference>
<dbReference type="STRING" id="94827.A0A099Z7S2"/>
<dbReference type="SMART" id="SM00216">
    <property type="entry name" value="VWD"/>
    <property type="match status" value="2"/>
</dbReference>
<dbReference type="CDD" id="cd19941">
    <property type="entry name" value="TIL"/>
    <property type="match status" value="2"/>
</dbReference>
<evidence type="ECO:0000256" key="2">
    <source>
        <dbReference type="ARBA" id="ARBA00023180"/>
    </source>
</evidence>
<dbReference type="Proteomes" id="UP000053641">
    <property type="component" value="Unassembled WGS sequence"/>
</dbReference>
<evidence type="ECO:0000313" key="5">
    <source>
        <dbReference type="Proteomes" id="UP000053641"/>
    </source>
</evidence>
<keyword evidence="5" id="KW-1185">Reference proteome</keyword>
<feature type="domain" description="VWFD" evidence="3">
    <location>
        <begin position="116"/>
        <end position="296"/>
    </location>
</feature>
<reference evidence="4 5" key="1">
    <citation type="submission" date="2014-06" db="EMBL/GenBank/DDBJ databases">
        <title>Genome evolution of avian class.</title>
        <authorList>
            <person name="Zhang G."/>
            <person name="Li C."/>
        </authorList>
    </citation>
    <scope>NUCLEOTIDE SEQUENCE [LARGE SCALE GENOMIC DNA]</scope>
    <source>
        <strain evidence="4">BGI_N309</strain>
    </source>
</reference>
<dbReference type="InterPro" id="IPR050780">
    <property type="entry name" value="Mucin_vWF_Thrombospondin_sf"/>
</dbReference>
<sequence length="765" mass="83994">CLANSHYESCAAACPATCVDPTAPYSCGLPCVEGCVCDSGYLLYNDRCVPSQQCGCWHNGQHYPVNSEFWTDNTCSSKCTCPGRGSKVQCSDASCPADQYCGVQNGKPDCLPYSYGICHIHGDPHYNTFDSVTHDFMGNCTYTLAKVCSNGTSLPYFNIEAKNEQRGNPTVSYVREVLVEVYGERIAIVKNERSQVNGERRTLPVSAAGGAIRVSVSGLYIVLETDFGLTVSYDADHSVEVKVPTTYFNLTCGLCGNFNSLQQDDYMMPNGQQAANSNELGESWKVPSGDDDLYCRVPEEPEPCNSEEEELYQSDVFCGLLTARPGSFENCHAVINPQSYFDACLYDLCALSGGQEVLCAALEAYAAACQGAGVTLLPWRNATFCPVACPSNSHYNPCTGACPATCLDPLAPKNCSRPCVEGCECNTGFVISGGHCVSMSNCGCLHNEKYYEKGETFWQTNCAGQCLCSGNNTLFCNSDTCQVSEVCKVQNGLLGCYPLNPSTCHIFGDPHYITFDGRLYHFQGDCNYTVVETCTNSSEWFSVTSRNEHRGNPNWTALNSIAFTLKDLHIVVKKNKETYVNGVQVHPPVDLKHGTRVMLKERYVVIDTSVGIQVKFDGDQELFIQADESLKGKLCGLCGTYTDNQLDDFLKPDKVLEQDPNKFGDSWAVKDDSWMCNPIAVVPPTCDAVKEKEYEELCKTILNSSGPFEVCHWYIPPQLYFESCVYDLCATEGNSEQFCKILEAYAAACELGGVNLGDWRKDTIC</sequence>
<keyword evidence="1" id="KW-1015">Disulfide bond</keyword>
<dbReference type="FunFam" id="2.10.25.10:FF:000055">
    <property type="entry name" value="alpha-tectorin isoform X1"/>
    <property type="match status" value="2"/>
</dbReference>
<dbReference type="SMART" id="SM00832">
    <property type="entry name" value="C8"/>
    <property type="match status" value="2"/>
</dbReference>
<feature type="domain" description="VWFD" evidence="3">
    <location>
        <begin position="502"/>
        <end position="677"/>
    </location>
</feature>
<feature type="non-terminal residue" evidence="4">
    <location>
        <position position="1"/>
    </location>
</feature>
<gene>
    <name evidence="4" type="ORF">N309_09612</name>
</gene>
<proteinExistence type="predicted"/>
<dbReference type="SUPFAM" id="SSF57567">
    <property type="entry name" value="Serine protease inhibitors"/>
    <property type="match status" value="2"/>
</dbReference>
<dbReference type="InterPro" id="IPR036084">
    <property type="entry name" value="Ser_inhib-like_sf"/>
</dbReference>